<dbReference type="AlphaFoldDB" id="A0AAW6GJX9"/>
<dbReference type="EMBL" id="JAQNSB010000038">
    <property type="protein sequence ID" value="MDC1856878.1"/>
    <property type="molecule type" value="Genomic_DNA"/>
</dbReference>
<name>A0AAW6GJX9_BACUN</name>
<evidence type="ECO:0008006" key="3">
    <source>
        <dbReference type="Google" id="ProtNLM"/>
    </source>
</evidence>
<dbReference type="Proteomes" id="UP001214113">
    <property type="component" value="Unassembled WGS sequence"/>
</dbReference>
<sequence length="48" mass="5833">MRTATLIEPYLGYRNIILIEKWDTKWEVEICGSGKHIWVYEDEFIEDK</sequence>
<proteinExistence type="predicted"/>
<accession>A0AAW6GJX9</accession>
<dbReference type="RefSeq" id="WP_165859046.1">
    <property type="nucleotide sequence ID" value="NZ_AP019725.1"/>
</dbReference>
<protein>
    <recommendedName>
        <fullName evidence="3">SH3b domain-containing protein</fullName>
    </recommendedName>
</protein>
<evidence type="ECO:0000313" key="2">
    <source>
        <dbReference type="Proteomes" id="UP001214113"/>
    </source>
</evidence>
<evidence type="ECO:0000313" key="1">
    <source>
        <dbReference type="EMBL" id="MDC1856878.1"/>
    </source>
</evidence>
<organism evidence="1 2">
    <name type="scientific">Bacteroides uniformis</name>
    <dbReference type="NCBI Taxonomy" id="820"/>
    <lineage>
        <taxon>Bacteria</taxon>
        <taxon>Pseudomonadati</taxon>
        <taxon>Bacteroidota</taxon>
        <taxon>Bacteroidia</taxon>
        <taxon>Bacteroidales</taxon>
        <taxon>Bacteroidaceae</taxon>
        <taxon>Bacteroides</taxon>
    </lineage>
</organism>
<comment type="caution">
    <text evidence="1">The sequence shown here is derived from an EMBL/GenBank/DDBJ whole genome shotgun (WGS) entry which is preliminary data.</text>
</comment>
<reference evidence="1" key="1">
    <citation type="submission" date="2022-10" db="EMBL/GenBank/DDBJ databases">
        <title>Human gut microbiome strain richness.</title>
        <authorList>
            <person name="Chen-Liaw A."/>
        </authorList>
    </citation>
    <scope>NUCLEOTIDE SEQUENCE</scope>
    <source>
        <strain evidence="1">BSD2780061687st1_G10_BSD2780061687b_171204</strain>
    </source>
</reference>
<gene>
    <name evidence="1" type="ORF">POZ22_19155</name>
</gene>